<protein>
    <recommendedName>
        <fullName evidence="4">Pectate lyase</fullName>
    </recommendedName>
</protein>
<keyword evidence="1" id="KW-0732">Signal</keyword>
<reference evidence="2 3" key="1">
    <citation type="journal article" date="2017" name="Genome Announc.">
        <title>Genome sequence of the saprophytic ascomycete Epicoccum nigrum ICMP 19927 strain isolated from New Zealand.</title>
        <authorList>
            <person name="Fokin M."/>
            <person name="Fleetwood D."/>
            <person name="Weir B.S."/>
            <person name="Villas-Boas S.G."/>
        </authorList>
    </citation>
    <scope>NUCLEOTIDE SEQUENCE [LARGE SCALE GENOMIC DNA]</scope>
    <source>
        <strain evidence="2 3">ICMP 19927</strain>
    </source>
</reference>
<dbReference type="AlphaFoldDB" id="A0A1Y2M5A6"/>
<feature type="chain" id="PRO_5012824694" description="Pectate lyase" evidence="1">
    <location>
        <begin position="19"/>
        <end position="131"/>
    </location>
</feature>
<organism evidence="2 3">
    <name type="scientific">Epicoccum nigrum</name>
    <name type="common">Soil fungus</name>
    <name type="synonym">Epicoccum purpurascens</name>
    <dbReference type="NCBI Taxonomy" id="105696"/>
    <lineage>
        <taxon>Eukaryota</taxon>
        <taxon>Fungi</taxon>
        <taxon>Dikarya</taxon>
        <taxon>Ascomycota</taxon>
        <taxon>Pezizomycotina</taxon>
        <taxon>Dothideomycetes</taxon>
        <taxon>Pleosporomycetidae</taxon>
        <taxon>Pleosporales</taxon>
        <taxon>Pleosporineae</taxon>
        <taxon>Didymellaceae</taxon>
        <taxon>Epicoccum</taxon>
    </lineage>
</organism>
<dbReference type="Proteomes" id="UP000193240">
    <property type="component" value="Unassembled WGS sequence"/>
</dbReference>
<gene>
    <name evidence="2" type="ORF">B5807_03166</name>
</gene>
<dbReference type="EMBL" id="KZ107840">
    <property type="protein sequence ID" value="OSS51295.1"/>
    <property type="molecule type" value="Genomic_DNA"/>
</dbReference>
<proteinExistence type="predicted"/>
<dbReference type="OMA" id="GGNNVQC"/>
<name>A0A1Y2M5A6_EPING</name>
<dbReference type="InParanoid" id="A0A1Y2M5A6"/>
<feature type="signal peptide" evidence="1">
    <location>
        <begin position="1"/>
        <end position="18"/>
    </location>
</feature>
<evidence type="ECO:0000256" key="1">
    <source>
        <dbReference type="SAM" id="SignalP"/>
    </source>
</evidence>
<accession>A0A1Y2M5A6</accession>
<sequence>MKASIIASALALASSALAYPGAAPPAPWFSVQLANDVSGDNTIRAVQAVGVARTFLDVFANTVLVKNGAIKATSLQNVAPGGANINCIVNKADGTFLGNINNQATFLDLDGVADKAVETDVSAFTIKCNSQ</sequence>
<evidence type="ECO:0000313" key="2">
    <source>
        <dbReference type="EMBL" id="OSS51295.1"/>
    </source>
</evidence>
<evidence type="ECO:0008006" key="4">
    <source>
        <dbReference type="Google" id="ProtNLM"/>
    </source>
</evidence>
<evidence type="ECO:0000313" key="3">
    <source>
        <dbReference type="Proteomes" id="UP000193240"/>
    </source>
</evidence>
<keyword evidence="3" id="KW-1185">Reference proteome</keyword>